<evidence type="ECO:0000313" key="2">
    <source>
        <dbReference type="EMBL" id="KMQ92924.1"/>
    </source>
</evidence>
<protein>
    <submittedName>
        <fullName evidence="2">Uncharacterized protein</fullName>
    </submittedName>
</protein>
<dbReference type="EMBL" id="LBMM01003987">
    <property type="protein sequence ID" value="KMQ92924.1"/>
    <property type="molecule type" value="Genomic_DNA"/>
</dbReference>
<reference evidence="2 3" key="1">
    <citation type="submission" date="2015-04" db="EMBL/GenBank/DDBJ databases">
        <title>Lasius niger genome sequencing.</title>
        <authorList>
            <person name="Konorov E.A."/>
            <person name="Nikitin M.A."/>
            <person name="Kirill M.V."/>
            <person name="Chang P."/>
        </authorList>
    </citation>
    <scope>NUCLEOTIDE SEQUENCE [LARGE SCALE GENOMIC DNA]</scope>
    <source>
        <tissue evidence="2">Whole</tissue>
    </source>
</reference>
<feature type="compositionally biased region" description="Basic and acidic residues" evidence="1">
    <location>
        <begin position="52"/>
        <end position="67"/>
    </location>
</feature>
<proteinExistence type="predicted"/>
<sequence length="67" mass="7409">MSNTYSRNPVVAAVASDRWVPTALLAKGGYDGSPYINPTVNECHLTALASSRDTEGKRDRKREKEKE</sequence>
<organism evidence="2 3">
    <name type="scientific">Lasius niger</name>
    <name type="common">Black garden ant</name>
    <dbReference type="NCBI Taxonomy" id="67767"/>
    <lineage>
        <taxon>Eukaryota</taxon>
        <taxon>Metazoa</taxon>
        <taxon>Ecdysozoa</taxon>
        <taxon>Arthropoda</taxon>
        <taxon>Hexapoda</taxon>
        <taxon>Insecta</taxon>
        <taxon>Pterygota</taxon>
        <taxon>Neoptera</taxon>
        <taxon>Endopterygota</taxon>
        <taxon>Hymenoptera</taxon>
        <taxon>Apocrita</taxon>
        <taxon>Aculeata</taxon>
        <taxon>Formicoidea</taxon>
        <taxon>Formicidae</taxon>
        <taxon>Formicinae</taxon>
        <taxon>Lasius</taxon>
        <taxon>Lasius</taxon>
    </lineage>
</organism>
<dbReference type="Proteomes" id="UP000036403">
    <property type="component" value="Unassembled WGS sequence"/>
</dbReference>
<keyword evidence="3" id="KW-1185">Reference proteome</keyword>
<dbReference type="AlphaFoldDB" id="A0A0J7KRR0"/>
<accession>A0A0J7KRR0</accession>
<feature type="region of interest" description="Disordered" evidence="1">
    <location>
        <begin position="47"/>
        <end position="67"/>
    </location>
</feature>
<dbReference type="PaxDb" id="67767-A0A0J7KRR0"/>
<comment type="caution">
    <text evidence="2">The sequence shown here is derived from an EMBL/GenBank/DDBJ whole genome shotgun (WGS) entry which is preliminary data.</text>
</comment>
<evidence type="ECO:0000256" key="1">
    <source>
        <dbReference type="SAM" id="MobiDB-lite"/>
    </source>
</evidence>
<gene>
    <name evidence="2" type="ORF">RF55_7033</name>
</gene>
<name>A0A0J7KRR0_LASNI</name>
<evidence type="ECO:0000313" key="3">
    <source>
        <dbReference type="Proteomes" id="UP000036403"/>
    </source>
</evidence>